<keyword evidence="1" id="KW-0472">Membrane</keyword>
<sequence length="205" mass="22923">MVDNSEITVKQRGFKYQIWLMLFIVAGVILAGFVIVPKTEEQRQQMIDLLGTTNIGELVKPALDFSSILDDLPVTDKPKWKVVTVGGIGCSQSCEDMLFSGRQVHMLMGSMTGRVERVYLPDVASVDPLKMDELRALHLFLTIMPTSPKLVAQIIAGSSADWDMQEPRSFVVTPDHKAVLYYTKDHDGSGLLDDLKHLLKYSPDR</sequence>
<feature type="transmembrane region" description="Helical" evidence="1">
    <location>
        <begin position="16"/>
        <end position="36"/>
    </location>
</feature>
<proteinExistence type="predicted"/>
<organism evidence="2 3">
    <name type="scientific">SAR92 bacterium BACL26 MAG-121220-bin70</name>
    <dbReference type="NCBI Taxonomy" id="1655626"/>
    <lineage>
        <taxon>Bacteria</taxon>
        <taxon>Pseudomonadati</taxon>
        <taxon>Pseudomonadota</taxon>
        <taxon>Gammaproteobacteria</taxon>
        <taxon>Cellvibrionales</taxon>
        <taxon>Porticoccaceae</taxon>
        <taxon>SAR92 clade</taxon>
    </lineage>
</organism>
<dbReference type="EMBL" id="LICA01000692">
    <property type="protein sequence ID" value="KRO90570.1"/>
    <property type="molecule type" value="Genomic_DNA"/>
</dbReference>
<evidence type="ECO:0000313" key="3">
    <source>
        <dbReference type="Proteomes" id="UP000051213"/>
    </source>
</evidence>
<evidence type="ECO:0008006" key="4">
    <source>
        <dbReference type="Google" id="ProtNLM"/>
    </source>
</evidence>
<name>A0A0R2TZ66_9GAMM</name>
<protein>
    <recommendedName>
        <fullName evidence="4">Thioredoxin domain-containing protein</fullName>
    </recommendedName>
</protein>
<gene>
    <name evidence="2" type="ORF">ABS24_10090</name>
</gene>
<comment type="caution">
    <text evidence="2">The sequence shown here is derived from an EMBL/GenBank/DDBJ whole genome shotgun (WGS) entry which is preliminary data.</text>
</comment>
<keyword evidence="1" id="KW-0812">Transmembrane</keyword>
<keyword evidence="1" id="KW-1133">Transmembrane helix</keyword>
<dbReference type="AlphaFoldDB" id="A0A0R2TZ66"/>
<evidence type="ECO:0000313" key="2">
    <source>
        <dbReference type="EMBL" id="KRO90570.1"/>
    </source>
</evidence>
<dbReference type="Proteomes" id="UP000051213">
    <property type="component" value="Unassembled WGS sequence"/>
</dbReference>
<accession>A0A0R2TZ66</accession>
<evidence type="ECO:0000256" key="1">
    <source>
        <dbReference type="SAM" id="Phobius"/>
    </source>
</evidence>
<reference evidence="2 3" key="1">
    <citation type="submission" date="2015-10" db="EMBL/GenBank/DDBJ databases">
        <title>Metagenome-Assembled Genomes uncover a global brackish microbiome.</title>
        <authorList>
            <person name="Hugerth L.W."/>
            <person name="Larsson J."/>
            <person name="Alneberg J."/>
            <person name="Lindh M.V."/>
            <person name="Legrand C."/>
            <person name="Pinhassi J."/>
            <person name="Andersson A.F."/>
        </authorList>
    </citation>
    <scope>NUCLEOTIDE SEQUENCE [LARGE SCALE GENOMIC DNA]</scope>
    <source>
        <strain evidence="2">BACL26 MAG-121220-bin70</strain>
    </source>
</reference>